<dbReference type="EMBL" id="JAAYYV010000007">
    <property type="protein sequence ID" value="NLF52852.1"/>
    <property type="molecule type" value="Genomic_DNA"/>
</dbReference>
<gene>
    <name evidence="1" type="ORF">GX576_00335</name>
</gene>
<protein>
    <submittedName>
        <fullName evidence="1">Uncharacterized protein</fullName>
    </submittedName>
</protein>
<sequence length="70" mass="6838">MAKLLPGDAEAGGDLMAVVIERDIAPASTIGGMLCDGGGYRTADTASAAVLLIAGPLAVPTSRAQAPQTA</sequence>
<dbReference type="AlphaFoldDB" id="A0A7X7LTG2"/>
<accession>A0A7X7LTG2</accession>
<proteinExistence type="predicted"/>
<organism evidence="1 2">
    <name type="scientific">Thauera phenolivorans</name>
    <dbReference type="NCBI Taxonomy" id="1792543"/>
    <lineage>
        <taxon>Bacteria</taxon>
        <taxon>Pseudomonadati</taxon>
        <taxon>Pseudomonadota</taxon>
        <taxon>Betaproteobacteria</taxon>
        <taxon>Rhodocyclales</taxon>
        <taxon>Zoogloeaceae</taxon>
        <taxon>Thauera</taxon>
    </lineage>
</organism>
<evidence type="ECO:0000313" key="1">
    <source>
        <dbReference type="EMBL" id="NLF52852.1"/>
    </source>
</evidence>
<comment type="caution">
    <text evidence="1">The sequence shown here is derived from an EMBL/GenBank/DDBJ whole genome shotgun (WGS) entry which is preliminary data.</text>
</comment>
<name>A0A7X7LTG2_9RHOO</name>
<evidence type="ECO:0000313" key="2">
    <source>
        <dbReference type="Proteomes" id="UP000536534"/>
    </source>
</evidence>
<dbReference type="Proteomes" id="UP000536534">
    <property type="component" value="Unassembled WGS sequence"/>
</dbReference>
<reference evidence="1 2" key="1">
    <citation type="journal article" date="2020" name="Biotechnol. Biofuels">
        <title>New insights from the biogas microbiome by comprehensive genome-resolved metagenomics of nearly 1600 species originating from multiple anaerobic digesters.</title>
        <authorList>
            <person name="Campanaro S."/>
            <person name="Treu L."/>
            <person name="Rodriguez-R L.M."/>
            <person name="Kovalovszki A."/>
            <person name="Ziels R.M."/>
            <person name="Maus I."/>
            <person name="Zhu X."/>
            <person name="Kougias P.G."/>
            <person name="Basile A."/>
            <person name="Luo G."/>
            <person name="Schluter A."/>
            <person name="Konstantinidis K.T."/>
            <person name="Angelidaki I."/>
        </authorList>
    </citation>
    <scope>NUCLEOTIDE SEQUENCE [LARGE SCALE GENOMIC DNA]</scope>
    <source>
        <strain evidence="1">AS06rmzACSIP_256</strain>
    </source>
</reference>